<dbReference type="EMBL" id="JACHXS010000008">
    <property type="protein sequence ID" value="MBB3223371.1"/>
    <property type="molecule type" value="Genomic_DNA"/>
</dbReference>
<comment type="caution">
    <text evidence="1">The sequence shown here is derived from an EMBL/GenBank/DDBJ whole genome shotgun (WGS) entry which is preliminary data.</text>
</comment>
<name>A0A7W5EDZ5_9BURK</name>
<protein>
    <submittedName>
        <fullName evidence="1">Uncharacterized protein</fullName>
    </submittedName>
</protein>
<accession>A0A7W5EDZ5</accession>
<evidence type="ECO:0000313" key="2">
    <source>
        <dbReference type="Proteomes" id="UP000584325"/>
    </source>
</evidence>
<organism evidence="1 2">
    <name type="scientific">Pseudoduganella umbonata</name>
    <dbReference type="NCBI Taxonomy" id="864828"/>
    <lineage>
        <taxon>Bacteria</taxon>
        <taxon>Pseudomonadati</taxon>
        <taxon>Pseudomonadota</taxon>
        <taxon>Betaproteobacteria</taxon>
        <taxon>Burkholderiales</taxon>
        <taxon>Oxalobacteraceae</taxon>
        <taxon>Telluria group</taxon>
        <taxon>Pseudoduganella</taxon>
    </lineage>
</organism>
<sequence length="44" mass="4784">MSSCLAPGHGLSRVRACRELSGMLAYEDGRTSPLMDAVREAFLK</sequence>
<reference evidence="1 2" key="1">
    <citation type="submission" date="2020-08" db="EMBL/GenBank/DDBJ databases">
        <title>Genomic Encyclopedia of Type Strains, Phase III (KMG-III): the genomes of soil and plant-associated and newly described type strains.</title>
        <authorList>
            <person name="Whitman W."/>
        </authorList>
    </citation>
    <scope>NUCLEOTIDE SEQUENCE [LARGE SCALE GENOMIC DNA]</scope>
    <source>
        <strain evidence="1 2">CECT 7753</strain>
    </source>
</reference>
<dbReference type="RefSeq" id="WP_259772476.1">
    <property type="nucleotide sequence ID" value="NZ_CP040017.1"/>
</dbReference>
<dbReference type="Proteomes" id="UP000584325">
    <property type="component" value="Unassembled WGS sequence"/>
</dbReference>
<proteinExistence type="predicted"/>
<dbReference type="AlphaFoldDB" id="A0A7W5EDZ5"/>
<gene>
    <name evidence="1" type="ORF">FHS02_004214</name>
</gene>
<evidence type="ECO:0000313" key="1">
    <source>
        <dbReference type="EMBL" id="MBB3223371.1"/>
    </source>
</evidence>